<dbReference type="Proteomes" id="UP000827986">
    <property type="component" value="Unassembled WGS sequence"/>
</dbReference>
<evidence type="ECO:0000313" key="3">
    <source>
        <dbReference type="Proteomes" id="UP000827986"/>
    </source>
</evidence>
<dbReference type="AlphaFoldDB" id="A0A9D3WRM5"/>
<accession>A0A9D3WRM5</accession>
<dbReference type="EMBL" id="JAHDVG010000488">
    <property type="protein sequence ID" value="KAH1165845.1"/>
    <property type="molecule type" value="Genomic_DNA"/>
</dbReference>
<comment type="caution">
    <text evidence="2">The sequence shown here is derived from an EMBL/GenBank/DDBJ whole genome shotgun (WGS) entry which is preliminary data.</text>
</comment>
<organism evidence="2 3">
    <name type="scientific">Mauremys mutica</name>
    <name type="common">yellowpond turtle</name>
    <dbReference type="NCBI Taxonomy" id="74926"/>
    <lineage>
        <taxon>Eukaryota</taxon>
        <taxon>Metazoa</taxon>
        <taxon>Chordata</taxon>
        <taxon>Craniata</taxon>
        <taxon>Vertebrata</taxon>
        <taxon>Euteleostomi</taxon>
        <taxon>Archelosauria</taxon>
        <taxon>Testudinata</taxon>
        <taxon>Testudines</taxon>
        <taxon>Cryptodira</taxon>
        <taxon>Durocryptodira</taxon>
        <taxon>Testudinoidea</taxon>
        <taxon>Geoemydidae</taxon>
        <taxon>Geoemydinae</taxon>
        <taxon>Mauremys</taxon>
    </lineage>
</organism>
<keyword evidence="3" id="KW-1185">Reference proteome</keyword>
<name>A0A9D3WRM5_9SAUR</name>
<protein>
    <submittedName>
        <fullName evidence="2">Uncharacterized protein</fullName>
    </submittedName>
</protein>
<evidence type="ECO:0000256" key="1">
    <source>
        <dbReference type="SAM" id="MobiDB-lite"/>
    </source>
</evidence>
<feature type="region of interest" description="Disordered" evidence="1">
    <location>
        <begin position="1"/>
        <end position="22"/>
    </location>
</feature>
<sequence>MGGRKATAPADEGQGNGIGWHSEAIGPPASWCSESPELPYPNPEPKCQQSCCHVTAGLVSMLLFDISDPESAVTCDDPIQTCIYDAFCNTHRIPPAQTQSSGAVGPASSDRPLAYGQIRCTLTC</sequence>
<reference evidence="2" key="1">
    <citation type="submission" date="2021-09" db="EMBL/GenBank/DDBJ databases">
        <title>The genome of Mauremys mutica provides insights into the evolution of semi-aquatic lifestyle.</title>
        <authorList>
            <person name="Gong S."/>
            <person name="Gao Y."/>
        </authorList>
    </citation>
    <scope>NUCLEOTIDE SEQUENCE</scope>
    <source>
        <strain evidence="2">MM-2020</strain>
        <tissue evidence="2">Muscle</tissue>
    </source>
</reference>
<evidence type="ECO:0000313" key="2">
    <source>
        <dbReference type="EMBL" id="KAH1165845.1"/>
    </source>
</evidence>
<gene>
    <name evidence="2" type="ORF">KIL84_023404</name>
</gene>
<proteinExistence type="predicted"/>